<sequence>MGDIMLNRICDICGRTVVQGRSCPCQAQRHRTYDRERRDKNKAAFYHGKAWQRTAKAARIRARYADEVIYAETGRIVPGAVVHHIEPIGENPARKLDMDNLIFVSARTHKEIHDAYQKNPRAKRAMQEKLAAIRRKIDGAGEG</sequence>
<name>G5GM36_9FIRM</name>
<dbReference type="PATRIC" id="fig|679201.3.peg.323"/>
<comment type="caution">
    <text evidence="1">The sequence shown here is derived from an EMBL/GenBank/DDBJ whole genome shotgun (WGS) entry which is preliminary data.</text>
</comment>
<evidence type="ECO:0000313" key="1">
    <source>
        <dbReference type="EMBL" id="EHG22281.1"/>
    </source>
</evidence>
<reference evidence="1 2" key="1">
    <citation type="submission" date="2011-08" db="EMBL/GenBank/DDBJ databases">
        <title>The Genome Sequence of Selenomonas infelix ATCC 43532.</title>
        <authorList>
            <consortium name="The Broad Institute Genome Sequencing Platform"/>
            <person name="Earl A."/>
            <person name="Ward D."/>
            <person name="Feldgarden M."/>
            <person name="Gevers D."/>
            <person name="Izard J."/>
            <person name="Blanton J.M."/>
            <person name="Baranova O.V."/>
            <person name="Dewhirst F.E."/>
            <person name="Young S.K."/>
            <person name="Zeng Q."/>
            <person name="Gargeya S."/>
            <person name="Fitzgerald M."/>
            <person name="Haas B."/>
            <person name="Abouelleil A."/>
            <person name="Alvarado L."/>
            <person name="Arachchi H.M."/>
            <person name="Berlin A."/>
            <person name="Brown A."/>
            <person name="Chapman S.B."/>
            <person name="Chen Z."/>
            <person name="Dunbar C."/>
            <person name="Freedman E."/>
            <person name="Gearin G."/>
            <person name="Gellesch M."/>
            <person name="Goldberg J."/>
            <person name="Griggs A."/>
            <person name="Gujja S."/>
            <person name="Heiman D."/>
            <person name="Howarth C."/>
            <person name="Larson L."/>
            <person name="Lui A."/>
            <person name="MacDonald P.J.P."/>
            <person name="Montmayeur A."/>
            <person name="Murphy C."/>
            <person name="Neiman D."/>
            <person name="Pearson M."/>
            <person name="Priest M."/>
            <person name="Roberts A."/>
            <person name="Saif S."/>
            <person name="Shea T."/>
            <person name="Shenoy N."/>
            <person name="Sisk P."/>
            <person name="Stolte C."/>
            <person name="Sykes S."/>
            <person name="Wortman J."/>
            <person name="Nusbaum C."/>
            <person name="Birren B."/>
        </authorList>
    </citation>
    <scope>NUCLEOTIDE SEQUENCE [LARGE SCALE GENOMIC DNA]</scope>
    <source>
        <strain evidence="1 2">ATCC 43532</strain>
    </source>
</reference>
<dbReference type="eggNOG" id="ENOG50334K9">
    <property type="taxonomic scope" value="Bacteria"/>
</dbReference>
<accession>G5GM36</accession>
<dbReference type="EMBL" id="ACZM01000003">
    <property type="protein sequence ID" value="EHG22281.1"/>
    <property type="molecule type" value="Genomic_DNA"/>
</dbReference>
<dbReference type="STRING" id="679201.HMPREF9334_00317"/>
<dbReference type="Proteomes" id="UP000004129">
    <property type="component" value="Unassembled WGS sequence"/>
</dbReference>
<proteinExistence type="predicted"/>
<dbReference type="HOGENOM" id="CLU_108879_1_0_9"/>
<gene>
    <name evidence="1" type="ORF">HMPREF9334_00317</name>
</gene>
<evidence type="ECO:0008006" key="3">
    <source>
        <dbReference type="Google" id="ProtNLM"/>
    </source>
</evidence>
<dbReference type="AlphaFoldDB" id="G5GM36"/>
<organism evidence="1 2">
    <name type="scientific">Selenomonas infelix ATCC 43532</name>
    <dbReference type="NCBI Taxonomy" id="679201"/>
    <lineage>
        <taxon>Bacteria</taxon>
        <taxon>Bacillati</taxon>
        <taxon>Bacillota</taxon>
        <taxon>Negativicutes</taxon>
        <taxon>Selenomonadales</taxon>
        <taxon>Selenomonadaceae</taxon>
        <taxon>Selenomonas</taxon>
    </lineage>
</organism>
<evidence type="ECO:0000313" key="2">
    <source>
        <dbReference type="Proteomes" id="UP000004129"/>
    </source>
</evidence>
<keyword evidence="2" id="KW-1185">Reference proteome</keyword>
<protein>
    <recommendedName>
        <fullName evidence="3">HNH nuclease domain-containing protein</fullName>
    </recommendedName>
</protein>